<dbReference type="Pfam" id="PF00903">
    <property type="entry name" value="Glyoxalase"/>
    <property type="match status" value="1"/>
</dbReference>
<organism evidence="2 3">
    <name type="scientific">Candidatus Shapirobacteria bacterium CG_4_10_14_0_2_um_filter_40_12</name>
    <dbReference type="NCBI Taxonomy" id="1974871"/>
    <lineage>
        <taxon>Bacteria</taxon>
        <taxon>Candidatus Shapironibacteriota</taxon>
    </lineage>
</organism>
<name>A0A2M7TTB0_9BACT</name>
<protein>
    <recommendedName>
        <fullName evidence="1">VOC domain-containing protein</fullName>
    </recommendedName>
</protein>
<sequence>MSQILKLTSELVVTNVDKSVDFYVNILGFQKLEGDSHFTRIKAGASEIMLMLKSDFDQELPSLNRPQNSGLSLLVVEIKFIEEFYEKIKNIVTIHRPLQLTDYCTQEFTISDPDGYLIQFSQRSERIIKNGGHQLQSSKHRS</sequence>
<dbReference type="AlphaFoldDB" id="A0A2M7TTB0"/>
<evidence type="ECO:0000259" key="1">
    <source>
        <dbReference type="PROSITE" id="PS51819"/>
    </source>
</evidence>
<dbReference type="InterPro" id="IPR029068">
    <property type="entry name" value="Glyas_Bleomycin-R_OHBP_Dase"/>
</dbReference>
<dbReference type="InterPro" id="IPR004360">
    <property type="entry name" value="Glyas_Fos-R_dOase_dom"/>
</dbReference>
<comment type="caution">
    <text evidence="2">The sequence shown here is derived from an EMBL/GenBank/DDBJ whole genome shotgun (WGS) entry which is preliminary data.</text>
</comment>
<reference evidence="3" key="1">
    <citation type="submission" date="2017-09" db="EMBL/GenBank/DDBJ databases">
        <title>Depth-based differentiation of microbial function through sediment-hosted aquifers and enrichment of novel symbionts in the deep terrestrial subsurface.</title>
        <authorList>
            <person name="Probst A.J."/>
            <person name="Ladd B."/>
            <person name="Jarett J.K."/>
            <person name="Geller-Mcgrath D.E."/>
            <person name="Sieber C.M.K."/>
            <person name="Emerson J.B."/>
            <person name="Anantharaman K."/>
            <person name="Thomas B.C."/>
            <person name="Malmstrom R."/>
            <person name="Stieglmeier M."/>
            <person name="Klingl A."/>
            <person name="Woyke T."/>
            <person name="Ryan C.M."/>
            <person name="Banfield J.F."/>
        </authorList>
    </citation>
    <scope>NUCLEOTIDE SEQUENCE [LARGE SCALE GENOMIC DNA]</scope>
</reference>
<proteinExistence type="predicted"/>
<dbReference type="EMBL" id="PFNX01000043">
    <property type="protein sequence ID" value="PIZ59320.1"/>
    <property type="molecule type" value="Genomic_DNA"/>
</dbReference>
<accession>A0A2M7TTB0</accession>
<dbReference type="Proteomes" id="UP000229336">
    <property type="component" value="Unassembled WGS sequence"/>
</dbReference>
<evidence type="ECO:0000313" key="3">
    <source>
        <dbReference type="Proteomes" id="UP000229336"/>
    </source>
</evidence>
<dbReference type="PROSITE" id="PS51819">
    <property type="entry name" value="VOC"/>
    <property type="match status" value="1"/>
</dbReference>
<evidence type="ECO:0000313" key="2">
    <source>
        <dbReference type="EMBL" id="PIZ59320.1"/>
    </source>
</evidence>
<dbReference type="SUPFAM" id="SSF54593">
    <property type="entry name" value="Glyoxalase/Bleomycin resistance protein/Dihydroxybiphenyl dioxygenase"/>
    <property type="match status" value="1"/>
</dbReference>
<dbReference type="Gene3D" id="3.10.180.10">
    <property type="entry name" value="2,3-Dihydroxybiphenyl 1,2-Dioxygenase, domain 1"/>
    <property type="match status" value="1"/>
</dbReference>
<feature type="domain" description="VOC" evidence="1">
    <location>
        <begin position="3"/>
        <end position="123"/>
    </location>
</feature>
<gene>
    <name evidence="2" type="ORF">COY20_02000</name>
</gene>
<dbReference type="InterPro" id="IPR037523">
    <property type="entry name" value="VOC_core"/>
</dbReference>